<evidence type="ECO:0000313" key="1">
    <source>
        <dbReference type="EMBL" id="OFJ46527.1"/>
    </source>
</evidence>
<dbReference type="Proteomes" id="UP000092634">
    <property type="component" value="Unassembled WGS sequence"/>
</dbReference>
<gene>
    <name evidence="1" type="ORF">BA896_020910</name>
</gene>
<organism evidence="1 2">
    <name type="scientific">Janthinobacterium lividum</name>
    <dbReference type="NCBI Taxonomy" id="29581"/>
    <lineage>
        <taxon>Bacteria</taxon>
        <taxon>Pseudomonadati</taxon>
        <taxon>Pseudomonadota</taxon>
        <taxon>Betaproteobacteria</taxon>
        <taxon>Burkholderiales</taxon>
        <taxon>Oxalobacteraceae</taxon>
        <taxon>Janthinobacterium</taxon>
    </lineage>
</organism>
<dbReference type="AlphaFoldDB" id="A0A1E8PL00"/>
<evidence type="ECO:0000313" key="2">
    <source>
        <dbReference type="Proteomes" id="UP000092634"/>
    </source>
</evidence>
<dbReference type="EMBL" id="MAQB02000012">
    <property type="protein sequence ID" value="OFJ46527.1"/>
    <property type="molecule type" value="Genomic_DNA"/>
</dbReference>
<protein>
    <submittedName>
        <fullName evidence="1">Uncharacterized protein</fullName>
    </submittedName>
</protein>
<reference evidence="1 2" key="1">
    <citation type="submission" date="2016-10" db="EMBL/GenBank/DDBJ databases">
        <title>Updated version of Genome Assembly of Janthinobacterium lividum ERGS5:01.</title>
        <authorList>
            <person name="Kumar R."/>
            <person name="Acharya V."/>
            <person name="Singh D."/>
        </authorList>
    </citation>
    <scope>NUCLEOTIDE SEQUENCE [LARGE SCALE GENOMIC DNA]</scope>
    <source>
        <strain evidence="1 2">ERGS5:01</strain>
    </source>
</reference>
<accession>A0A1E8PL00</accession>
<proteinExistence type="predicted"/>
<comment type="caution">
    <text evidence="1">The sequence shown here is derived from an EMBL/GenBank/DDBJ whole genome shotgun (WGS) entry which is preliminary data.</text>
</comment>
<sequence>MMALAASGATQQVCTKPVLIETPCSDKRVHAALTGASAHPRQRLYRGTITALPPAALPAGSKRVPQSSDMVGN</sequence>
<name>A0A1E8PL00_9BURK</name>